<dbReference type="PANTHER" id="PTHR34697:SF2">
    <property type="entry name" value="PHOSPHATIDYLGLYCEROL LYSYLTRANSFERASE"/>
    <property type="match status" value="1"/>
</dbReference>
<protein>
    <recommendedName>
        <fullName evidence="7">Phosphatidylglycerol lysyltransferase C-terminal domain-containing protein</fullName>
    </recommendedName>
</protein>
<evidence type="ECO:0000256" key="5">
    <source>
        <dbReference type="ARBA" id="ARBA00023136"/>
    </source>
</evidence>
<keyword evidence="4 6" id="KW-1133">Transmembrane helix</keyword>
<evidence type="ECO:0000313" key="9">
    <source>
        <dbReference type="Proteomes" id="UP001500635"/>
    </source>
</evidence>
<keyword evidence="3 6" id="KW-0812">Transmembrane</keyword>
<comment type="caution">
    <text evidence="8">The sequence shown here is derived from an EMBL/GenBank/DDBJ whole genome shotgun (WGS) entry which is preliminary data.</text>
</comment>
<keyword evidence="2" id="KW-1003">Cell membrane</keyword>
<feature type="transmembrane region" description="Helical" evidence="6">
    <location>
        <begin position="318"/>
        <end position="335"/>
    </location>
</feature>
<dbReference type="InterPro" id="IPR024320">
    <property type="entry name" value="LPG_synthase_C"/>
</dbReference>
<feature type="domain" description="Phosphatidylglycerol lysyltransferase C-terminal" evidence="7">
    <location>
        <begin position="12"/>
        <end position="312"/>
    </location>
</feature>
<evidence type="ECO:0000256" key="1">
    <source>
        <dbReference type="ARBA" id="ARBA00004651"/>
    </source>
</evidence>
<dbReference type="Proteomes" id="UP001500635">
    <property type="component" value="Unassembled WGS sequence"/>
</dbReference>
<proteinExistence type="predicted"/>
<dbReference type="PANTHER" id="PTHR34697">
    <property type="entry name" value="PHOSPHATIDYLGLYCEROL LYSYLTRANSFERASE"/>
    <property type="match status" value="1"/>
</dbReference>
<dbReference type="Pfam" id="PF09924">
    <property type="entry name" value="LPG_synthase_C"/>
    <property type="match status" value="1"/>
</dbReference>
<organism evidence="8 9">
    <name type="scientific">Tsukamurella soli</name>
    <dbReference type="NCBI Taxonomy" id="644556"/>
    <lineage>
        <taxon>Bacteria</taxon>
        <taxon>Bacillati</taxon>
        <taxon>Actinomycetota</taxon>
        <taxon>Actinomycetes</taxon>
        <taxon>Mycobacteriales</taxon>
        <taxon>Tsukamurellaceae</taxon>
        <taxon>Tsukamurella</taxon>
    </lineage>
</organism>
<dbReference type="EMBL" id="BAABFR010000159">
    <property type="protein sequence ID" value="GAA4406597.1"/>
    <property type="molecule type" value="Genomic_DNA"/>
</dbReference>
<evidence type="ECO:0000256" key="4">
    <source>
        <dbReference type="ARBA" id="ARBA00022989"/>
    </source>
</evidence>
<evidence type="ECO:0000256" key="3">
    <source>
        <dbReference type="ARBA" id="ARBA00022692"/>
    </source>
</evidence>
<comment type="subcellular location">
    <subcellularLocation>
        <location evidence="1">Cell membrane</location>
        <topology evidence="1">Multi-pass membrane protein</topology>
    </subcellularLocation>
</comment>
<dbReference type="RefSeq" id="WP_345001492.1">
    <property type="nucleotide sequence ID" value="NZ_BAABFR010000159.1"/>
</dbReference>
<keyword evidence="5 6" id="KW-0472">Membrane</keyword>
<reference evidence="9" key="1">
    <citation type="journal article" date="2019" name="Int. J. Syst. Evol. Microbiol.">
        <title>The Global Catalogue of Microorganisms (GCM) 10K type strain sequencing project: providing services to taxonomists for standard genome sequencing and annotation.</title>
        <authorList>
            <consortium name="The Broad Institute Genomics Platform"/>
            <consortium name="The Broad Institute Genome Sequencing Center for Infectious Disease"/>
            <person name="Wu L."/>
            <person name="Ma J."/>
        </authorList>
    </citation>
    <scope>NUCLEOTIDE SEQUENCE [LARGE SCALE GENOMIC DNA]</scope>
    <source>
        <strain evidence="9">JCM 17688</strain>
    </source>
</reference>
<keyword evidence="9" id="KW-1185">Reference proteome</keyword>
<name>A0ABP8KH67_9ACTN</name>
<evidence type="ECO:0000256" key="2">
    <source>
        <dbReference type="ARBA" id="ARBA00022475"/>
    </source>
</evidence>
<sequence>MRSDDRERARDLVRGTEQDPLAPFVLRPEKEYVFSPDGHAAIGYARRLGVLVAGGDPVGEPDSWPAAMDEFAAQAGRGRFRHPIAVLGAGERAKPMWERHGLRGIAIGRDVVISTGDFDLVGRKFRNVRQGIQRSRNSGVTVSIWREGELPADVLAALRGMERRLGRDPSRGFSMILGRMFDGSAPDAVVAVAFAPGTGSGVDGARGRVIGAHRYLPAGPDLSLDLPLRDHGAGNGVDERLTAEVVAWGRQNGVKRVSLAFAPFPDLFAVKEGSLPVRAAQRAAHVFDPMIHVERLYRYLRKFHAFGQQRYVMLRPAQILWAAAAFILLELGSYGRRARRG</sequence>
<evidence type="ECO:0000313" key="8">
    <source>
        <dbReference type="EMBL" id="GAA4406597.1"/>
    </source>
</evidence>
<evidence type="ECO:0000256" key="6">
    <source>
        <dbReference type="SAM" id="Phobius"/>
    </source>
</evidence>
<dbReference type="InterPro" id="IPR051211">
    <property type="entry name" value="PG_lysyltransferase"/>
</dbReference>
<gene>
    <name evidence="8" type="ORF">GCM10023147_50270</name>
</gene>
<evidence type="ECO:0000259" key="7">
    <source>
        <dbReference type="Pfam" id="PF09924"/>
    </source>
</evidence>
<accession>A0ABP8KH67</accession>